<dbReference type="RefSeq" id="WP_199036698.1">
    <property type="nucleotide sequence ID" value="NZ_JAELXS010000003.1"/>
</dbReference>
<evidence type="ECO:0000313" key="8">
    <source>
        <dbReference type="Proteomes" id="UP000640426"/>
    </source>
</evidence>
<dbReference type="InterPro" id="IPR029044">
    <property type="entry name" value="Nucleotide-diphossugar_trans"/>
</dbReference>
<sequence length="306" mass="33269">MMPPFCVCVPARNEAKRLPTLLSALATQDVVGLIPVAICLNNIDDDSVELVHAARQRYDGRLGILIEEHRLPPDRAHAGAARRIAMDRGLAYIDPDHGILISTDADCRPPAGWITANLTAMAAGVDMVGGRIVLDDAEPIPADLARIRHAIDGYWHDVREIEDRIDPCLWDSPPRHGDHTGASLAITTDLYRKAGGVPPIPLGEDRALVENGIAAGGRLAHPISVWTRTSSRRQGRATGGMATEMKRLEALALVGLPPLLPSFDQWRQRAAWRRAIRASPDGAAAVIREERLLPPMLCDFPLDIAP</sequence>
<gene>
    <name evidence="7" type="ORF">JAO74_07880</name>
</gene>
<accession>A0ABS0XNT8</accession>
<keyword evidence="4" id="KW-0808">Transferase</keyword>
<dbReference type="EMBL" id="JAELXS010000003">
    <property type="protein sequence ID" value="MBJ6121708.1"/>
    <property type="molecule type" value="Genomic_DNA"/>
</dbReference>
<comment type="subcellular location">
    <subcellularLocation>
        <location evidence="1">Cell membrane</location>
    </subcellularLocation>
</comment>
<organism evidence="7 8">
    <name type="scientific">Sphingomonas mollis</name>
    <dbReference type="NCBI Taxonomy" id="2795726"/>
    <lineage>
        <taxon>Bacteria</taxon>
        <taxon>Pseudomonadati</taxon>
        <taxon>Pseudomonadota</taxon>
        <taxon>Alphaproteobacteria</taxon>
        <taxon>Sphingomonadales</taxon>
        <taxon>Sphingomonadaceae</taxon>
        <taxon>Sphingomonas</taxon>
    </lineage>
</organism>
<name>A0ABS0XNT8_9SPHN</name>
<keyword evidence="8" id="KW-1185">Reference proteome</keyword>
<protein>
    <submittedName>
        <fullName evidence="7">Glycosyltransferase</fullName>
    </submittedName>
</protein>
<evidence type="ECO:0000256" key="3">
    <source>
        <dbReference type="ARBA" id="ARBA00022676"/>
    </source>
</evidence>
<dbReference type="Gene3D" id="3.90.550.10">
    <property type="entry name" value="Spore Coat Polysaccharide Biosynthesis Protein SpsA, Chain A"/>
    <property type="match status" value="1"/>
</dbReference>
<reference evidence="8" key="1">
    <citation type="submission" date="2020-12" db="EMBL/GenBank/DDBJ databases">
        <title>Hymenobacter sp.</title>
        <authorList>
            <person name="Kim M.K."/>
        </authorList>
    </citation>
    <scope>NUCLEOTIDE SEQUENCE [LARGE SCALE GENOMIC DNA]</scope>
    <source>
        <strain evidence="8">BT553</strain>
    </source>
</reference>
<evidence type="ECO:0000259" key="6">
    <source>
        <dbReference type="Pfam" id="PF00535"/>
    </source>
</evidence>
<dbReference type="PANTHER" id="PTHR43646">
    <property type="entry name" value="GLYCOSYLTRANSFERASE"/>
    <property type="match status" value="1"/>
</dbReference>
<dbReference type="Pfam" id="PF00535">
    <property type="entry name" value="Glycos_transf_2"/>
    <property type="match status" value="1"/>
</dbReference>
<keyword evidence="5" id="KW-0472">Membrane</keyword>
<dbReference type="SUPFAM" id="SSF53448">
    <property type="entry name" value="Nucleotide-diphospho-sugar transferases"/>
    <property type="match status" value="1"/>
</dbReference>
<comment type="caution">
    <text evidence="7">The sequence shown here is derived from an EMBL/GenBank/DDBJ whole genome shotgun (WGS) entry which is preliminary data.</text>
</comment>
<dbReference type="PANTHER" id="PTHR43646:SF2">
    <property type="entry name" value="GLYCOSYLTRANSFERASE 2-LIKE DOMAIN-CONTAINING PROTEIN"/>
    <property type="match status" value="1"/>
</dbReference>
<dbReference type="InterPro" id="IPR001173">
    <property type="entry name" value="Glyco_trans_2-like"/>
</dbReference>
<evidence type="ECO:0000313" key="7">
    <source>
        <dbReference type="EMBL" id="MBJ6121708.1"/>
    </source>
</evidence>
<keyword evidence="2" id="KW-1003">Cell membrane</keyword>
<keyword evidence="3" id="KW-0328">Glycosyltransferase</keyword>
<evidence type="ECO:0000256" key="1">
    <source>
        <dbReference type="ARBA" id="ARBA00004236"/>
    </source>
</evidence>
<dbReference type="Proteomes" id="UP000640426">
    <property type="component" value="Unassembled WGS sequence"/>
</dbReference>
<feature type="domain" description="Glycosyltransferase 2-like" evidence="6">
    <location>
        <begin position="6"/>
        <end position="139"/>
    </location>
</feature>
<evidence type="ECO:0000256" key="5">
    <source>
        <dbReference type="ARBA" id="ARBA00023136"/>
    </source>
</evidence>
<evidence type="ECO:0000256" key="2">
    <source>
        <dbReference type="ARBA" id="ARBA00022475"/>
    </source>
</evidence>
<proteinExistence type="predicted"/>
<evidence type="ECO:0000256" key="4">
    <source>
        <dbReference type="ARBA" id="ARBA00022679"/>
    </source>
</evidence>